<evidence type="ECO:0000256" key="1">
    <source>
        <dbReference type="SAM" id="MobiDB-lite"/>
    </source>
</evidence>
<accession>A0A9Q0HJ79</accession>
<feature type="compositionally biased region" description="Polar residues" evidence="1">
    <location>
        <begin position="301"/>
        <end position="311"/>
    </location>
</feature>
<proteinExistence type="predicted"/>
<feature type="region of interest" description="Disordered" evidence="1">
    <location>
        <begin position="52"/>
        <end position="207"/>
    </location>
</feature>
<name>A0A9Q0HJ79_9POAL</name>
<dbReference type="InterPro" id="IPR009719">
    <property type="entry name" value="GIP1_N"/>
</dbReference>
<dbReference type="OrthoDB" id="657470at2759"/>
<feature type="compositionally biased region" description="Basic and acidic residues" evidence="1">
    <location>
        <begin position="170"/>
        <end position="189"/>
    </location>
</feature>
<evidence type="ECO:0000313" key="3">
    <source>
        <dbReference type="EMBL" id="KAJ1688196.1"/>
    </source>
</evidence>
<comment type="caution">
    <text evidence="3">The sequence shown here is derived from an EMBL/GenBank/DDBJ whole genome shotgun (WGS) entry which is preliminary data.</text>
</comment>
<dbReference type="Proteomes" id="UP001151287">
    <property type="component" value="Unassembled WGS sequence"/>
</dbReference>
<dbReference type="SUPFAM" id="SSF46934">
    <property type="entry name" value="UBA-like"/>
    <property type="match status" value="1"/>
</dbReference>
<protein>
    <recommendedName>
        <fullName evidence="2">GBF-interacting protein 1 N-terminal domain-containing protein</fullName>
    </recommendedName>
</protein>
<evidence type="ECO:0000313" key="4">
    <source>
        <dbReference type="Proteomes" id="UP001151287"/>
    </source>
</evidence>
<feature type="region of interest" description="Disordered" evidence="1">
    <location>
        <begin position="241"/>
        <end position="265"/>
    </location>
</feature>
<dbReference type="Pfam" id="PF06972">
    <property type="entry name" value="GIP1_N"/>
    <property type="match status" value="1"/>
</dbReference>
<dbReference type="PANTHER" id="PTHR47070:SF3">
    <property type="entry name" value="GLYCOPROTEIN FAMILY PROTEIN, PUTATIVE, EXPRESSED-RELATED"/>
    <property type="match status" value="1"/>
</dbReference>
<feature type="region of interest" description="Disordered" evidence="1">
    <location>
        <begin position="301"/>
        <end position="399"/>
    </location>
</feature>
<organism evidence="3 4">
    <name type="scientific">Rhynchospora breviuscula</name>
    <dbReference type="NCBI Taxonomy" id="2022672"/>
    <lineage>
        <taxon>Eukaryota</taxon>
        <taxon>Viridiplantae</taxon>
        <taxon>Streptophyta</taxon>
        <taxon>Embryophyta</taxon>
        <taxon>Tracheophyta</taxon>
        <taxon>Spermatophyta</taxon>
        <taxon>Magnoliopsida</taxon>
        <taxon>Liliopsida</taxon>
        <taxon>Poales</taxon>
        <taxon>Cyperaceae</taxon>
        <taxon>Cyperoideae</taxon>
        <taxon>Rhynchosporeae</taxon>
        <taxon>Rhynchospora</taxon>
    </lineage>
</organism>
<sequence>MVAGSRPDGDASAISSRVRSTVKSIKEVVGDHSESDIYAVLRETNMDPNEAAQKLLNQDPFHEVRRRRDRKKENGSYNNGTDDVRVQKETRTEWKRPDDARVQKEARTEWKRPDDATVQKESRTEWRRPDSSWDHNTRAGRDGNTRAGRDGYTRNGRGSYSRPTYPGPVREFRVVRDNRIKQTSDEDVRPGGAPSSDLWSGEAAPDNVDKSHFIRSSKEESTTQKLSPLVTISTLPIADSKRSDQLNSNHVTSLPRKEPQSEICSSADPIHINVGLRRREVGVVGLRKPSAAYDSRNLVSVSNGSKSFTSESQRHAWPNSRGNRPAQPLASENGSRSVHLSQHNGKVLQQSVSHQKAQQPNMEWRPKSSQSRANNSLTNQNQTEVATLSESVSKSNVSEDQHVIIPEHLRVPDSEKTSLVFGSFDTVAISKETNNQPSLSDVLEPPCEMIKSAMEPTELNEIQLREDSNLQAFSDEGPQNITNSATESVSQYESTLPHDLQENPSDIRNFKDYGPHSRYDVEFLSSVGADSVGQDATVMSTETMSSRPVNTTQILSHPVAVQQQYNDVQNQQQQVPQMYQQVQLSAFPNYVPYRHVFPPVYVPPQMAVQNYPNNPAYPHPTHGNSYLLIPNSGPTQVTAGGLKYGANQYKPVFTGNGYGNYANPSNGYPVTPGVIGPVGTFDDSNRVKFKDNNLYVPSQQVEASDIWVQNPRELPNMQPAPFYNVPSQTPSPHAAAFLPSHNGSASFSAAPQPPHVQYPPLHHTGQPASMTLMPPGPHNMVHQQVPPSGLGPNIGVGVVGPAGAFQQNHQLGPIGWTANF</sequence>
<feature type="compositionally biased region" description="Polar residues" evidence="1">
    <location>
        <begin position="330"/>
        <end position="396"/>
    </location>
</feature>
<dbReference type="AlphaFoldDB" id="A0A9Q0HJ79"/>
<keyword evidence="4" id="KW-1185">Reference proteome</keyword>
<dbReference type="PANTHER" id="PTHR47070">
    <property type="entry name" value="HYDROXYPROLINE-RICH GLYCOPROTEIN-LIKE"/>
    <property type="match status" value="1"/>
</dbReference>
<dbReference type="EMBL" id="JAMQYH010000005">
    <property type="protein sequence ID" value="KAJ1688196.1"/>
    <property type="molecule type" value="Genomic_DNA"/>
</dbReference>
<feature type="domain" description="GBF-interacting protein 1 N-terminal" evidence="2">
    <location>
        <begin position="14"/>
        <end position="73"/>
    </location>
</feature>
<evidence type="ECO:0000259" key="2">
    <source>
        <dbReference type="Pfam" id="PF06972"/>
    </source>
</evidence>
<reference evidence="3" key="1">
    <citation type="journal article" date="2022" name="Cell">
        <title>Repeat-based holocentromeres influence genome architecture and karyotype evolution.</title>
        <authorList>
            <person name="Hofstatter P.G."/>
            <person name="Thangavel G."/>
            <person name="Lux T."/>
            <person name="Neumann P."/>
            <person name="Vondrak T."/>
            <person name="Novak P."/>
            <person name="Zhang M."/>
            <person name="Costa L."/>
            <person name="Castellani M."/>
            <person name="Scott A."/>
            <person name="Toegelov H."/>
            <person name="Fuchs J."/>
            <person name="Mata-Sucre Y."/>
            <person name="Dias Y."/>
            <person name="Vanzela A.L.L."/>
            <person name="Huettel B."/>
            <person name="Almeida C.C.S."/>
            <person name="Simkova H."/>
            <person name="Souza G."/>
            <person name="Pedrosa-Harand A."/>
            <person name="Macas J."/>
            <person name="Mayer K.F.X."/>
            <person name="Houben A."/>
            <person name="Marques A."/>
        </authorList>
    </citation>
    <scope>NUCLEOTIDE SEQUENCE</scope>
    <source>
        <strain evidence="3">RhyBre1mFocal</strain>
    </source>
</reference>
<feature type="compositionally biased region" description="Basic and acidic residues" evidence="1">
    <location>
        <begin position="82"/>
        <end position="152"/>
    </location>
</feature>
<gene>
    <name evidence="3" type="ORF">LUZ63_019586</name>
</gene>
<dbReference type="InterPro" id="IPR009060">
    <property type="entry name" value="UBA-like_sf"/>
</dbReference>
<feature type="region of interest" description="Disordered" evidence="1">
    <location>
        <begin position="1"/>
        <end position="20"/>
    </location>
</feature>